<feature type="domain" description="ABC transporter" evidence="5">
    <location>
        <begin position="19"/>
        <end position="252"/>
    </location>
</feature>
<dbReference type="InterPro" id="IPR003593">
    <property type="entry name" value="AAA+_ATPase"/>
</dbReference>
<evidence type="ECO:0000256" key="2">
    <source>
        <dbReference type="ARBA" id="ARBA00022741"/>
    </source>
</evidence>
<evidence type="ECO:0000313" key="7">
    <source>
        <dbReference type="Proteomes" id="UP001500630"/>
    </source>
</evidence>
<sequence length="300" mass="32145">MGDVSPQVADTGTAGVPVVEFDDVTVCYPGKGTVRPAVVNINLTVSKGRFVCVVGPSGCGKSTLLHVCSGLLKVTDGAFRYQGKEWSKLHPGIGYVTQRETLLPWKTVLGNIALPLKINGMPRAERRDRATDMAGSVGLGDWLNAYPRELSGGMRQRVQLARTLVTEPALLLMDEPFGALDAVLRVRMQEFLKSRIEGTDLTTIFVTHDLSEALTLGDEVVAMAGAPGSIDQIDQLEDLPRKVSAVELRQVPAYAVHEARLWKTIAGNLSADGVALSNSAAERDGDHTMTAAPRGGREVS</sequence>
<dbReference type="InterPro" id="IPR017871">
    <property type="entry name" value="ABC_transporter-like_CS"/>
</dbReference>
<keyword evidence="7" id="KW-1185">Reference proteome</keyword>
<keyword evidence="2" id="KW-0547">Nucleotide-binding</keyword>
<dbReference type="PANTHER" id="PTHR42788:SF13">
    <property type="entry name" value="ALIPHATIC SULFONATES IMPORT ATP-BINDING PROTEIN SSUB"/>
    <property type="match status" value="1"/>
</dbReference>
<keyword evidence="1" id="KW-0813">Transport</keyword>
<accession>A0ABP6ZJU6</accession>
<dbReference type="SUPFAM" id="SSF52540">
    <property type="entry name" value="P-loop containing nucleoside triphosphate hydrolases"/>
    <property type="match status" value="1"/>
</dbReference>
<dbReference type="Proteomes" id="UP001500630">
    <property type="component" value="Unassembled WGS sequence"/>
</dbReference>
<evidence type="ECO:0000313" key="6">
    <source>
        <dbReference type="EMBL" id="GAA3611988.1"/>
    </source>
</evidence>
<dbReference type="PANTHER" id="PTHR42788">
    <property type="entry name" value="TAURINE IMPORT ATP-BINDING PROTEIN-RELATED"/>
    <property type="match status" value="1"/>
</dbReference>
<organism evidence="6 7">
    <name type="scientific">Nonomuraea rosea</name>
    <dbReference type="NCBI Taxonomy" id="638574"/>
    <lineage>
        <taxon>Bacteria</taxon>
        <taxon>Bacillati</taxon>
        <taxon>Actinomycetota</taxon>
        <taxon>Actinomycetes</taxon>
        <taxon>Streptosporangiales</taxon>
        <taxon>Streptosporangiaceae</taxon>
        <taxon>Nonomuraea</taxon>
    </lineage>
</organism>
<protein>
    <submittedName>
        <fullName evidence="6">ABC transporter ATP-binding protein</fullName>
    </submittedName>
</protein>
<dbReference type="SMART" id="SM00382">
    <property type="entry name" value="AAA"/>
    <property type="match status" value="1"/>
</dbReference>
<dbReference type="RefSeq" id="WP_345576120.1">
    <property type="nucleotide sequence ID" value="NZ_BAABDQ010000048.1"/>
</dbReference>
<reference evidence="7" key="1">
    <citation type="journal article" date="2019" name="Int. J. Syst. Evol. Microbiol.">
        <title>The Global Catalogue of Microorganisms (GCM) 10K type strain sequencing project: providing services to taxonomists for standard genome sequencing and annotation.</title>
        <authorList>
            <consortium name="The Broad Institute Genomics Platform"/>
            <consortium name="The Broad Institute Genome Sequencing Center for Infectious Disease"/>
            <person name="Wu L."/>
            <person name="Ma J."/>
        </authorList>
    </citation>
    <scope>NUCLEOTIDE SEQUENCE [LARGE SCALE GENOMIC DNA]</scope>
    <source>
        <strain evidence="7">JCM 17326</strain>
    </source>
</reference>
<feature type="region of interest" description="Disordered" evidence="4">
    <location>
        <begin position="280"/>
        <end position="300"/>
    </location>
</feature>
<evidence type="ECO:0000256" key="3">
    <source>
        <dbReference type="ARBA" id="ARBA00022840"/>
    </source>
</evidence>
<evidence type="ECO:0000259" key="5">
    <source>
        <dbReference type="PROSITE" id="PS50893"/>
    </source>
</evidence>
<comment type="caution">
    <text evidence="6">The sequence shown here is derived from an EMBL/GenBank/DDBJ whole genome shotgun (WGS) entry which is preliminary data.</text>
</comment>
<dbReference type="PROSITE" id="PS50893">
    <property type="entry name" value="ABC_TRANSPORTER_2"/>
    <property type="match status" value="1"/>
</dbReference>
<evidence type="ECO:0000256" key="1">
    <source>
        <dbReference type="ARBA" id="ARBA00022448"/>
    </source>
</evidence>
<gene>
    <name evidence="6" type="ORF">GCM10022419_116210</name>
</gene>
<dbReference type="Gene3D" id="3.40.50.300">
    <property type="entry name" value="P-loop containing nucleotide triphosphate hydrolases"/>
    <property type="match status" value="1"/>
</dbReference>
<dbReference type="EMBL" id="BAABDQ010000048">
    <property type="protein sequence ID" value="GAA3611988.1"/>
    <property type="molecule type" value="Genomic_DNA"/>
</dbReference>
<dbReference type="InterPro" id="IPR050166">
    <property type="entry name" value="ABC_transporter_ATP-bind"/>
</dbReference>
<dbReference type="CDD" id="cd03293">
    <property type="entry name" value="ABC_NrtD_SsuB_transporters"/>
    <property type="match status" value="1"/>
</dbReference>
<dbReference type="Pfam" id="PF00005">
    <property type="entry name" value="ABC_tran"/>
    <property type="match status" value="1"/>
</dbReference>
<evidence type="ECO:0000256" key="4">
    <source>
        <dbReference type="SAM" id="MobiDB-lite"/>
    </source>
</evidence>
<name>A0ABP6ZJU6_9ACTN</name>
<dbReference type="InterPro" id="IPR003439">
    <property type="entry name" value="ABC_transporter-like_ATP-bd"/>
</dbReference>
<keyword evidence="3 6" id="KW-0067">ATP-binding</keyword>
<proteinExistence type="predicted"/>
<dbReference type="InterPro" id="IPR027417">
    <property type="entry name" value="P-loop_NTPase"/>
</dbReference>
<dbReference type="GO" id="GO:0005524">
    <property type="term" value="F:ATP binding"/>
    <property type="evidence" value="ECO:0007669"/>
    <property type="project" value="UniProtKB-KW"/>
</dbReference>
<dbReference type="PROSITE" id="PS00211">
    <property type="entry name" value="ABC_TRANSPORTER_1"/>
    <property type="match status" value="1"/>
</dbReference>